<dbReference type="SUPFAM" id="SSF47459">
    <property type="entry name" value="HLH, helix-loop-helix DNA-binding domain"/>
    <property type="match status" value="1"/>
</dbReference>
<sequence length="981" mass="109841">MSVKILPRNDRHSLDSSSKMTNSKERQTSTNKNSPERDTNIHSGQFMLSRVHDHTYDDDDEENEKETVKSPLRCERTEGFDFVSANKETYNEYHFGPRSTHTLAIDASLTKLFECLTLAYSGKLTSPKWKPFRGMHLAIKDKIRLNNIIWREWHMQYILHKRSLVCQFATPLSDDVHTKPESIVMEGYYWKRRLDTVTAEYKQWRKFFKSRLPRRSPLEISENESHAFLLERVADVLQIPRNQQISNTDLLLNSTDFSDMMDLSDSLFTSLNQPFAFPTTRELSGFGFGDIIQPGLVQFQPSLGLEPDFMDIDDIIQTTRTQLSNYASSSNTGGSMDFLSSPTYSSNQSPMDYSSRLQNDIEMLPITQSSSLGIHSGSTNSSVLSTDNQTVLDLGTSPEQFILNQLQLLQQQNQQSQQKPQLRKQQPQQQQQSLSFLVQNSQLRNLLTGKPNAMSNTNCSNIAKTGRVSSAVSQQQQQPQVTSQSCSALQAALLGKPATADQKSDQPLFTITDGMPLMTRKENHAKSSASLGQQRQQQKNDGFIVPQGKPVSKPRQQQQQQQQQRQIAPARTASTNSQTSSQTGMLAQLLTTGSYPGAKILNVKKEPESPSSPLGKAYQPIRPADGSISPKPMVLATPSINTDAYTFTLQNIHDFPTTVLLAAASQAFSSSQMSHKDVLSSISKQISSSATSVSCTKAMDTHSVMSPKVSPKMSPKGSPMCLQVNSPATPIRVDSPDSSPGSFNTINFEEAKSELFEEKSSPLNVLDLDKMPESDTKKVSHISAEKKRRCNIKSGFDMLHTLIPSLSQNPNAKVSKAAMLQKTAEYCKKLKQERAQMQNEADILRQEIESLNNAISQCQAQLPATGVPVTRQRADQMKEMFEEYVKNRTLQNWKFWIFSIIIRKLFDSYNSMVSTASVDELCRTVLAWLDQHCSLVSLRPTVLNALRHMSTTTSILSDPSRVPEQAARAVIKKQSSEDRKT</sequence>
<comment type="caution">
    <text evidence="10">The sequence shown here is derived from an EMBL/GenBank/DDBJ whole genome shotgun (WGS) entry which is preliminary data.</text>
</comment>
<dbReference type="SMART" id="SM00353">
    <property type="entry name" value="HLH"/>
    <property type="match status" value="1"/>
</dbReference>
<feature type="coiled-coil region" evidence="7">
    <location>
        <begin position="820"/>
        <end position="861"/>
    </location>
</feature>
<feature type="region of interest" description="Disordered" evidence="8">
    <location>
        <begin position="522"/>
        <end position="582"/>
    </location>
</feature>
<dbReference type="PANTHER" id="PTHR15741">
    <property type="entry name" value="BASIC HELIX-LOOP-HELIX ZIP TRANSCRIPTION FACTOR"/>
    <property type="match status" value="1"/>
</dbReference>
<keyword evidence="4" id="KW-0238">DNA-binding</keyword>
<dbReference type="PROSITE" id="PS50888">
    <property type="entry name" value="BHLH"/>
    <property type="match status" value="1"/>
</dbReference>
<dbReference type="GO" id="GO:0003677">
    <property type="term" value="F:DNA binding"/>
    <property type="evidence" value="ECO:0007669"/>
    <property type="project" value="UniProtKB-KW"/>
</dbReference>
<dbReference type="CDD" id="cd11405">
    <property type="entry name" value="bHLHzip_MLXIP_like"/>
    <property type="match status" value="1"/>
</dbReference>
<keyword evidence="3" id="KW-0805">Transcription regulation</keyword>
<evidence type="ECO:0000256" key="6">
    <source>
        <dbReference type="ARBA" id="ARBA00023242"/>
    </source>
</evidence>
<dbReference type="EMBL" id="JBJQND010000013">
    <property type="protein sequence ID" value="KAL3858371.1"/>
    <property type="molecule type" value="Genomic_DNA"/>
</dbReference>
<keyword evidence="6" id="KW-0539">Nucleus</keyword>
<dbReference type="Gene3D" id="4.10.280.10">
    <property type="entry name" value="Helix-loop-helix DNA-binding domain"/>
    <property type="match status" value="1"/>
</dbReference>
<dbReference type="PANTHER" id="PTHR15741:SF37">
    <property type="entry name" value="LD38259P"/>
    <property type="match status" value="1"/>
</dbReference>
<keyword evidence="7" id="KW-0175">Coiled coil</keyword>
<dbReference type="CDD" id="cd21739">
    <property type="entry name" value="NES2-NLS_ChREBP-like"/>
    <property type="match status" value="1"/>
</dbReference>
<evidence type="ECO:0000313" key="11">
    <source>
        <dbReference type="Proteomes" id="UP001634394"/>
    </source>
</evidence>
<dbReference type="InterPro" id="IPR052207">
    <property type="entry name" value="Max-like/E-box_TFs"/>
</dbReference>
<evidence type="ECO:0000256" key="7">
    <source>
        <dbReference type="SAM" id="Coils"/>
    </source>
</evidence>
<evidence type="ECO:0000256" key="8">
    <source>
        <dbReference type="SAM" id="MobiDB-lite"/>
    </source>
</evidence>
<evidence type="ECO:0000256" key="2">
    <source>
        <dbReference type="ARBA" id="ARBA00022553"/>
    </source>
</evidence>
<keyword evidence="2" id="KW-0597">Phosphoprotein</keyword>
<dbReference type="InterPro" id="IPR036638">
    <property type="entry name" value="HLH_DNA-bd_sf"/>
</dbReference>
<dbReference type="GO" id="GO:0005634">
    <property type="term" value="C:nucleus"/>
    <property type="evidence" value="ECO:0007669"/>
    <property type="project" value="UniProtKB-SubCell"/>
</dbReference>
<protein>
    <recommendedName>
        <fullName evidence="9">BHLH domain-containing protein</fullName>
    </recommendedName>
</protein>
<keyword evidence="11" id="KW-1185">Reference proteome</keyword>
<dbReference type="Proteomes" id="UP001634394">
    <property type="component" value="Unassembled WGS sequence"/>
</dbReference>
<dbReference type="Pfam" id="PF00010">
    <property type="entry name" value="HLH"/>
    <property type="match status" value="1"/>
</dbReference>
<feature type="region of interest" description="Disordered" evidence="8">
    <location>
        <begin position="1"/>
        <end position="45"/>
    </location>
</feature>
<feature type="region of interest" description="Disordered" evidence="8">
    <location>
        <begin position="414"/>
        <end position="433"/>
    </location>
</feature>
<evidence type="ECO:0000313" key="10">
    <source>
        <dbReference type="EMBL" id="KAL3858371.1"/>
    </source>
</evidence>
<accession>A0ABD3VB22</accession>
<feature type="region of interest" description="Disordered" evidence="8">
    <location>
        <begin position="327"/>
        <end position="353"/>
    </location>
</feature>
<keyword evidence="5" id="KW-0804">Transcription</keyword>
<evidence type="ECO:0000256" key="3">
    <source>
        <dbReference type="ARBA" id="ARBA00023015"/>
    </source>
</evidence>
<feature type="domain" description="BHLH" evidence="9">
    <location>
        <begin position="776"/>
        <end position="830"/>
    </location>
</feature>
<name>A0ABD3VB22_SINWO</name>
<comment type="subcellular location">
    <subcellularLocation>
        <location evidence="1">Nucleus</location>
    </subcellularLocation>
</comment>
<dbReference type="InterPro" id="IPR011598">
    <property type="entry name" value="bHLH_dom"/>
</dbReference>
<dbReference type="AlphaFoldDB" id="A0ABD3VB22"/>
<feature type="compositionally biased region" description="Polar residues" evidence="8">
    <location>
        <begin position="526"/>
        <end position="540"/>
    </location>
</feature>
<feature type="compositionally biased region" description="Low complexity" evidence="8">
    <location>
        <begin position="555"/>
        <end position="582"/>
    </location>
</feature>
<reference evidence="10 11" key="1">
    <citation type="submission" date="2024-11" db="EMBL/GenBank/DDBJ databases">
        <title>Chromosome-level genome assembly of the freshwater bivalve Anodonta woodiana.</title>
        <authorList>
            <person name="Chen X."/>
        </authorList>
    </citation>
    <scope>NUCLEOTIDE SEQUENCE [LARGE SCALE GENOMIC DNA]</scope>
    <source>
        <strain evidence="10">MN2024</strain>
        <tissue evidence="10">Gills</tissue>
    </source>
</reference>
<evidence type="ECO:0000256" key="1">
    <source>
        <dbReference type="ARBA" id="ARBA00004123"/>
    </source>
</evidence>
<feature type="region of interest" description="Disordered" evidence="8">
    <location>
        <begin position="603"/>
        <end position="625"/>
    </location>
</feature>
<evidence type="ECO:0000259" key="9">
    <source>
        <dbReference type="PROSITE" id="PS50888"/>
    </source>
</evidence>
<organism evidence="10 11">
    <name type="scientific">Sinanodonta woodiana</name>
    <name type="common">Chinese pond mussel</name>
    <name type="synonym">Anodonta woodiana</name>
    <dbReference type="NCBI Taxonomy" id="1069815"/>
    <lineage>
        <taxon>Eukaryota</taxon>
        <taxon>Metazoa</taxon>
        <taxon>Spiralia</taxon>
        <taxon>Lophotrochozoa</taxon>
        <taxon>Mollusca</taxon>
        <taxon>Bivalvia</taxon>
        <taxon>Autobranchia</taxon>
        <taxon>Heteroconchia</taxon>
        <taxon>Palaeoheterodonta</taxon>
        <taxon>Unionida</taxon>
        <taxon>Unionoidea</taxon>
        <taxon>Unionidae</taxon>
        <taxon>Unioninae</taxon>
        <taxon>Sinanodonta</taxon>
    </lineage>
</organism>
<dbReference type="FunFam" id="4.10.280.10:FF:000028">
    <property type="entry name" value="MLX interacting protein like"/>
    <property type="match status" value="1"/>
</dbReference>
<proteinExistence type="predicted"/>
<gene>
    <name evidence="10" type="ORF">ACJMK2_012963</name>
</gene>
<evidence type="ECO:0000256" key="4">
    <source>
        <dbReference type="ARBA" id="ARBA00023125"/>
    </source>
</evidence>
<evidence type="ECO:0000256" key="5">
    <source>
        <dbReference type="ARBA" id="ARBA00023163"/>
    </source>
</evidence>